<dbReference type="GO" id="GO:0005737">
    <property type="term" value="C:cytoplasm"/>
    <property type="evidence" value="ECO:0007669"/>
    <property type="project" value="UniProtKB-SubCell"/>
</dbReference>
<evidence type="ECO:0000256" key="6">
    <source>
        <dbReference type="ARBA" id="ARBA00022490"/>
    </source>
</evidence>
<evidence type="ECO:0000256" key="5">
    <source>
        <dbReference type="ARBA" id="ARBA00022454"/>
    </source>
</evidence>
<protein>
    <recommendedName>
        <fullName evidence="4">Condensin complex subunit 2</fullName>
    </recommendedName>
</protein>
<evidence type="ECO:0000313" key="12">
    <source>
        <dbReference type="EMBL" id="KAL3390412.1"/>
    </source>
</evidence>
<dbReference type="Proteomes" id="UP001627154">
    <property type="component" value="Unassembled WGS sequence"/>
</dbReference>
<dbReference type="InterPro" id="IPR022816">
    <property type="entry name" value="Condensin_barren_su2"/>
</dbReference>
<dbReference type="EMBL" id="JBJJXI010000117">
    <property type="protein sequence ID" value="KAL3390412.1"/>
    <property type="molecule type" value="Genomic_DNA"/>
</dbReference>
<sequence>MMALSRKSLGAVRFNETSLSPSSTASPSRKRRSIAAPKVVGLIEENDDEAERSARRQELGSPVATPISNNDRRQSNFGLSAISNLSATEMTNQIAQCIKLSAENKINDKNAFQLKMIDFLLYTLKKQDPNMTNLQMASVSLDASAKIYGFRVDKVYSDLLKVIGMAKQDKKDYQNENDNAEDIDQQGSNKGENPQKKKKKKNRQNIIATVESLKGSVETYDPLSLIRCQRDTQTSDLLFQAGMPQHSNQGVALNLYNDVILDKIPEVLYSQKITTISILDLANDSICPSYDAFKFLDWSPNDEVEEALSQPEENDGEFHFDLDAAVPDDDDQNDFDLMMDCGDAYEDKCGRMAHKSQIENIVDFQDIIANNPNPNATYEYSYVQKSYRIHWAGPSHWKITLNKNLGGSRVVETCKQNAAKRKKEIELSYSSESKEEISQKFKLGEKQTKLLTKATKLIWSEDKVTFPQDVHYELKRYYTFFNKPTEHLKFSIEEKQKEMYSNNENDDYDGHSDHDMSNFAAPEDVEHFAEHRDDGRFTQDPTFTQESTAMPTQGAFMGDNLVSVPKLTDKIFIPYSQRAKKIDMRQLKKVMWKNLKNRSKQKEKENFNSTQVNENDNLAKEIEPRAFSDMYMEMPKLLSKSNSDSLSPAIAFVSLLHLANEKNLKIDRTTELTDLIIKGAKSDS</sequence>
<proteinExistence type="inferred from homology"/>
<comment type="caution">
    <text evidence="12">The sequence shown here is derived from an EMBL/GenBank/DDBJ whole genome shotgun (WGS) entry which is preliminary data.</text>
</comment>
<evidence type="ECO:0000256" key="8">
    <source>
        <dbReference type="ARBA" id="ARBA00022776"/>
    </source>
</evidence>
<dbReference type="GO" id="GO:0030261">
    <property type="term" value="P:chromosome condensation"/>
    <property type="evidence" value="ECO:0007669"/>
    <property type="project" value="UniProtKB-KW"/>
</dbReference>
<feature type="compositionally biased region" description="Low complexity" evidence="11">
    <location>
        <begin position="17"/>
        <end position="27"/>
    </location>
</feature>
<reference evidence="12 13" key="1">
    <citation type="journal article" date="2024" name="bioRxiv">
        <title>A reference genome for Trichogramma kaykai: A tiny desert-dwelling parasitoid wasp with competing sex-ratio distorters.</title>
        <authorList>
            <person name="Culotta J."/>
            <person name="Lindsey A.R."/>
        </authorList>
    </citation>
    <scope>NUCLEOTIDE SEQUENCE [LARGE SCALE GENOMIC DNA]</scope>
    <source>
        <strain evidence="12 13">KSX58</strain>
    </source>
</reference>
<keyword evidence="9" id="KW-0226">DNA condensation</keyword>
<evidence type="ECO:0000256" key="4">
    <source>
        <dbReference type="ARBA" id="ARBA00016065"/>
    </source>
</evidence>
<organism evidence="12 13">
    <name type="scientific">Trichogramma kaykai</name>
    <dbReference type="NCBI Taxonomy" id="54128"/>
    <lineage>
        <taxon>Eukaryota</taxon>
        <taxon>Metazoa</taxon>
        <taxon>Ecdysozoa</taxon>
        <taxon>Arthropoda</taxon>
        <taxon>Hexapoda</taxon>
        <taxon>Insecta</taxon>
        <taxon>Pterygota</taxon>
        <taxon>Neoptera</taxon>
        <taxon>Endopterygota</taxon>
        <taxon>Hymenoptera</taxon>
        <taxon>Apocrita</taxon>
        <taxon>Proctotrupomorpha</taxon>
        <taxon>Chalcidoidea</taxon>
        <taxon>Trichogrammatidae</taxon>
        <taxon>Trichogramma</taxon>
    </lineage>
</organism>
<feature type="region of interest" description="Disordered" evidence="11">
    <location>
        <begin position="1"/>
        <end position="72"/>
    </location>
</feature>
<evidence type="ECO:0000313" key="13">
    <source>
        <dbReference type="Proteomes" id="UP001627154"/>
    </source>
</evidence>
<accession>A0ABD2WBI2</accession>
<dbReference type="Pfam" id="PF05786">
    <property type="entry name" value="Cnd2"/>
    <property type="match status" value="2"/>
</dbReference>
<keyword evidence="8" id="KW-0498">Mitosis</keyword>
<dbReference type="PANTHER" id="PTHR13108">
    <property type="entry name" value="CONDENSIN COMPLEX SUBUNIT 2"/>
    <property type="match status" value="1"/>
</dbReference>
<dbReference type="AlphaFoldDB" id="A0ABD2WBI2"/>
<dbReference type="PANTHER" id="PTHR13108:SF9">
    <property type="entry name" value="CONDENSIN COMPLEX SUBUNIT 2"/>
    <property type="match status" value="1"/>
</dbReference>
<keyword evidence="7" id="KW-0132">Cell division</keyword>
<evidence type="ECO:0000256" key="7">
    <source>
        <dbReference type="ARBA" id="ARBA00022618"/>
    </source>
</evidence>
<evidence type="ECO:0000256" key="3">
    <source>
        <dbReference type="ARBA" id="ARBA00009471"/>
    </source>
</evidence>
<comment type="subcellular location">
    <subcellularLocation>
        <location evidence="1">Chromosome</location>
    </subcellularLocation>
    <subcellularLocation>
        <location evidence="2">Cytoplasm</location>
    </subcellularLocation>
</comment>
<gene>
    <name evidence="12" type="ORF">TKK_014580</name>
</gene>
<keyword evidence="6" id="KW-0963">Cytoplasm</keyword>
<evidence type="ECO:0000256" key="2">
    <source>
        <dbReference type="ARBA" id="ARBA00004496"/>
    </source>
</evidence>
<keyword evidence="13" id="KW-1185">Reference proteome</keyword>
<comment type="similarity">
    <text evidence="3">Belongs to the CND2 (condensin subunit 2) family.</text>
</comment>
<keyword evidence="5" id="KW-0158">Chromosome</keyword>
<name>A0ABD2WBI2_9HYME</name>
<dbReference type="GO" id="GO:0051301">
    <property type="term" value="P:cell division"/>
    <property type="evidence" value="ECO:0007669"/>
    <property type="project" value="UniProtKB-KW"/>
</dbReference>
<evidence type="ECO:0000256" key="11">
    <source>
        <dbReference type="SAM" id="MobiDB-lite"/>
    </source>
</evidence>
<feature type="region of interest" description="Disordered" evidence="11">
    <location>
        <begin position="172"/>
        <end position="204"/>
    </location>
</feature>
<dbReference type="GO" id="GO:0005694">
    <property type="term" value="C:chromosome"/>
    <property type="evidence" value="ECO:0007669"/>
    <property type="project" value="UniProtKB-SubCell"/>
</dbReference>
<evidence type="ECO:0000256" key="1">
    <source>
        <dbReference type="ARBA" id="ARBA00004286"/>
    </source>
</evidence>
<evidence type="ECO:0000256" key="9">
    <source>
        <dbReference type="ARBA" id="ARBA00023067"/>
    </source>
</evidence>
<evidence type="ECO:0000256" key="10">
    <source>
        <dbReference type="ARBA" id="ARBA00023306"/>
    </source>
</evidence>
<keyword evidence="10" id="KW-0131">Cell cycle</keyword>